<gene>
    <name evidence="1" type="ORF">O181_049766</name>
</gene>
<keyword evidence="2" id="KW-1185">Reference proteome</keyword>
<sequence length="151" mass="17167">MVPKSITNFEGGLFSSSVWKSMAAIRRPFQTPIPWPCRSWAGNSFRIIARAILRCHESLNQLSRQQVLQYSFDSSIGPYRQQLIITQCPCPNWANSYSTVGIQSHSSILKMARTVLTQFRKYSQMIHLPGSASQFFTYTGHLSSPGDFFPR</sequence>
<name>A0A9Q3E0J3_9BASI</name>
<comment type="caution">
    <text evidence="1">The sequence shown here is derived from an EMBL/GenBank/DDBJ whole genome shotgun (WGS) entry which is preliminary data.</text>
</comment>
<organism evidence="1 2">
    <name type="scientific">Austropuccinia psidii MF-1</name>
    <dbReference type="NCBI Taxonomy" id="1389203"/>
    <lineage>
        <taxon>Eukaryota</taxon>
        <taxon>Fungi</taxon>
        <taxon>Dikarya</taxon>
        <taxon>Basidiomycota</taxon>
        <taxon>Pucciniomycotina</taxon>
        <taxon>Pucciniomycetes</taxon>
        <taxon>Pucciniales</taxon>
        <taxon>Sphaerophragmiaceae</taxon>
        <taxon>Austropuccinia</taxon>
    </lineage>
</organism>
<protein>
    <submittedName>
        <fullName evidence="1">Uncharacterized protein</fullName>
    </submittedName>
</protein>
<dbReference type="Proteomes" id="UP000765509">
    <property type="component" value="Unassembled WGS sequence"/>
</dbReference>
<evidence type="ECO:0000313" key="1">
    <source>
        <dbReference type="EMBL" id="MBW0510051.1"/>
    </source>
</evidence>
<dbReference type="EMBL" id="AVOT02021302">
    <property type="protein sequence ID" value="MBW0510051.1"/>
    <property type="molecule type" value="Genomic_DNA"/>
</dbReference>
<reference evidence="1" key="1">
    <citation type="submission" date="2021-03" db="EMBL/GenBank/DDBJ databases">
        <title>Draft genome sequence of rust myrtle Austropuccinia psidii MF-1, a brazilian biotype.</title>
        <authorList>
            <person name="Quecine M.C."/>
            <person name="Pachon D.M.R."/>
            <person name="Bonatelli M.L."/>
            <person name="Correr F.H."/>
            <person name="Franceschini L.M."/>
            <person name="Leite T.F."/>
            <person name="Margarido G.R.A."/>
            <person name="Almeida C.A."/>
            <person name="Ferrarezi J.A."/>
            <person name="Labate C.A."/>
        </authorList>
    </citation>
    <scope>NUCLEOTIDE SEQUENCE</scope>
    <source>
        <strain evidence="1">MF-1</strain>
    </source>
</reference>
<evidence type="ECO:0000313" key="2">
    <source>
        <dbReference type="Proteomes" id="UP000765509"/>
    </source>
</evidence>
<accession>A0A9Q3E0J3</accession>
<proteinExistence type="predicted"/>
<dbReference type="AlphaFoldDB" id="A0A9Q3E0J3"/>